<dbReference type="Proteomes" id="UP000267289">
    <property type="component" value="Unassembled WGS sequence"/>
</dbReference>
<feature type="domain" description="Mce/MlaD" evidence="2">
    <location>
        <begin position="40"/>
        <end position="115"/>
    </location>
</feature>
<evidence type="ECO:0000313" key="3">
    <source>
        <dbReference type="EMBL" id="VBA46410.1"/>
    </source>
</evidence>
<gene>
    <name evidence="3" type="ORF">LAUMK13_05661</name>
</gene>
<feature type="compositionally biased region" description="Basic and acidic residues" evidence="1">
    <location>
        <begin position="470"/>
        <end position="482"/>
    </location>
</feature>
<accession>A0A498QLQ5</accession>
<evidence type="ECO:0000259" key="2">
    <source>
        <dbReference type="Pfam" id="PF02470"/>
    </source>
</evidence>
<feature type="region of interest" description="Disordered" evidence="1">
    <location>
        <begin position="402"/>
        <end position="497"/>
    </location>
</feature>
<name>A0A498QLQ5_9MYCO</name>
<dbReference type="InterPro" id="IPR005693">
    <property type="entry name" value="Mce"/>
</dbReference>
<dbReference type="NCBIfam" id="TIGR00996">
    <property type="entry name" value="Mtu_fam_mce"/>
    <property type="match status" value="1"/>
</dbReference>
<sequence>MLTRRIKIQIAVFAVIANGAIAAVLFGYLQVQSTIFGIGRYTVTVQLPQAGGLYAGGNVTYRGVTVGRVRDVRLTSTGAEAVLQMNSNVEIPATDLAAEVHSVSAVGEQYVALTPHSRTGPKLKNGDVIPVDHSSVPPDINSLVAATNRGLQAIPHDNLKTVVDESYLALGGLGPELSRLLKGTTTLAIDARNNLDALTTLIDESKPLLDSQTNSSDAVQAWASNLASISKQLQTNDAAVAGVINKGAPAAEETRQLFDRLQPTLPIVLANLVSVGEVGVAYRADLEQLLVILPAATAGGLATILPDRNIKSSYPGLNLSFNININLPPACTTGYLAAQQIRSPSFEDHPDRPSGDMYCRIPQDAALNVRGARNYPCETRPGKRAPTVKMCESDEEYVPLNEGYNWKGDPNSTLSGQDIPQFLPGATPGVSAQPSTAGATSPAPPASPPAPIAVAEYDPATGTYVGPDGQEYRQTDLARPSDQEQTWQQMLMPPKAK</sequence>
<reference evidence="3 4" key="1">
    <citation type="submission" date="2018-09" db="EMBL/GenBank/DDBJ databases">
        <authorList>
            <person name="Tagini F."/>
        </authorList>
    </citation>
    <scope>NUCLEOTIDE SEQUENCE [LARGE SCALE GENOMIC DNA]</scope>
    <source>
        <strain evidence="3 4">MK13</strain>
    </source>
</reference>
<dbReference type="RefSeq" id="WP_075544884.1">
    <property type="nucleotide sequence ID" value="NZ_UPHQ01000314.1"/>
</dbReference>
<dbReference type="PANTHER" id="PTHR33371">
    <property type="entry name" value="INTERMEMBRANE PHOSPHOLIPID TRANSPORT SYSTEM BINDING PROTEIN MLAD-RELATED"/>
    <property type="match status" value="1"/>
</dbReference>
<protein>
    <recommendedName>
        <fullName evidence="2">Mce/MlaD domain-containing protein</fullName>
    </recommendedName>
</protein>
<organism evidence="3 4">
    <name type="scientific">Mycobacterium innocens</name>
    <dbReference type="NCBI Taxonomy" id="2341083"/>
    <lineage>
        <taxon>Bacteria</taxon>
        <taxon>Bacillati</taxon>
        <taxon>Actinomycetota</taxon>
        <taxon>Actinomycetes</taxon>
        <taxon>Mycobacteriales</taxon>
        <taxon>Mycobacteriaceae</taxon>
        <taxon>Mycobacterium</taxon>
    </lineage>
</organism>
<evidence type="ECO:0000256" key="1">
    <source>
        <dbReference type="SAM" id="MobiDB-lite"/>
    </source>
</evidence>
<proteinExistence type="predicted"/>
<dbReference type="AlphaFoldDB" id="A0A498QLQ5"/>
<dbReference type="InterPro" id="IPR052336">
    <property type="entry name" value="MlaD_Phospholipid_Transporter"/>
</dbReference>
<dbReference type="Pfam" id="PF02470">
    <property type="entry name" value="MlaD"/>
    <property type="match status" value="1"/>
</dbReference>
<dbReference type="EMBL" id="UPHQ01000314">
    <property type="protein sequence ID" value="VBA46410.1"/>
    <property type="molecule type" value="Genomic_DNA"/>
</dbReference>
<feature type="compositionally biased region" description="Pro residues" evidence="1">
    <location>
        <begin position="442"/>
        <end position="451"/>
    </location>
</feature>
<dbReference type="GO" id="GO:0005576">
    <property type="term" value="C:extracellular region"/>
    <property type="evidence" value="ECO:0007669"/>
    <property type="project" value="TreeGrafter"/>
</dbReference>
<evidence type="ECO:0000313" key="4">
    <source>
        <dbReference type="Proteomes" id="UP000267289"/>
    </source>
</evidence>
<feature type="compositionally biased region" description="Low complexity" evidence="1">
    <location>
        <begin position="431"/>
        <end position="441"/>
    </location>
</feature>
<dbReference type="OrthoDB" id="4741753at2"/>
<keyword evidence="4" id="KW-1185">Reference proteome</keyword>
<dbReference type="PANTHER" id="PTHR33371:SF16">
    <property type="entry name" value="MCE-FAMILY PROTEIN MCE3F"/>
    <property type="match status" value="1"/>
</dbReference>
<dbReference type="InterPro" id="IPR003399">
    <property type="entry name" value="Mce/MlaD"/>
</dbReference>